<dbReference type="Proteomes" id="UP001595445">
    <property type="component" value="Unassembled WGS sequence"/>
</dbReference>
<organism evidence="2 3">
    <name type="scientific">Tabrizicola soli</name>
    <dbReference type="NCBI Taxonomy" id="2185115"/>
    <lineage>
        <taxon>Bacteria</taxon>
        <taxon>Pseudomonadati</taxon>
        <taxon>Pseudomonadota</taxon>
        <taxon>Alphaproteobacteria</taxon>
        <taxon>Rhodobacterales</taxon>
        <taxon>Paracoccaceae</taxon>
        <taxon>Tabrizicola</taxon>
    </lineage>
</organism>
<accession>A0ABV7DRB5</accession>
<protein>
    <submittedName>
        <fullName evidence="2">PhzF family phenazine biosynthesis protein</fullName>
    </submittedName>
</protein>
<dbReference type="PANTHER" id="PTHR13774:SF32">
    <property type="entry name" value="ANTISENSE-ENHANCING SEQUENCE 1"/>
    <property type="match status" value="1"/>
</dbReference>
<comment type="caution">
    <text evidence="2">The sequence shown here is derived from an EMBL/GenBank/DDBJ whole genome shotgun (WGS) entry which is preliminary data.</text>
</comment>
<keyword evidence="3" id="KW-1185">Reference proteome</keyword>
<dbReference type="NCBIfam" id="TIGR00654">
    <property type="entry name" value="PhzF_family"/>
    <property type="match status" value="1"/>
</dbReference>
<name>A0ABV7DRB5_9RHOB</name>
<dbReference type="Pfam" id="PF02567">
    <property type="entry name" value="PhzC-PhzF"/>
    <property type="match status" value="1"/>
</dbReference>
<sequence>MLTFQTCDVFTDRPFAGNPLAIVLEADGLSPAQMQTLAREFNLSETIFVQAPADPAHAARVRIFFPTAEIPFAGHPTIGCAIHLASAGAVGDFDRDLVLEEAAGLVPVRVWRRGEEVRAEFLAPVLPHGVTDAPDRDAALDHKRLAAALGLEAGEIGFAGHRPGLWQGGPRFLYAPVASLAALGRARPIEPFWSEQMRAAGVDSIYLYTTGEDCAFRARMFSPTAGIPEDPATGSASAILAAQLLASDALGEGETRVELRQGVEMGRPSEIGLRARVAAGRLVEVRISGGAVPVAEGRIRAPA</sequence>
<dbReference type="RefSeq" id="WP_197642525.1">
    <property type="nucleotide sequence ID" value="NZ_JAEACP010000005.1"/>
</dbReference>
<proteinExistence type="inferred from homology"/>
<evidence type="ECO:0000313" key="3">
    <source>
        <dbReference type="Proteomes" id="UP001595445"/>
    </source>
</evidence>
<evidence type="ECO:0000313" key="2">
    <source>
        <dbReference type="EMBL" id="MFC3084714.1"/>
    </source>
</evidence>
<comment type="similarity">
    <text evidence="1">Belongs to the PhzF family.</text>
</comment>
<gene>
    <name evidence="2" type="ORF">ACFOD6_01515</name>
</gene>
<dbReference type="PANTHER" id="PTHR13774">
    <property type="entry name" value="PHENAZINE BIOSYNTHESIS PROTEIN"/>
    <property type="match status" value="1"/>
</dbReference>
<dbReference type="SUPFAM" id="SSF54506">
    <property type="entry name" value="Diaminopimelate epimerase-like"/>
    <property type="match status" value="1"/>
</dbReference>
<evidence type="ECO:0000256" key="1">
    <source>
        <dbReference type="ARBA" id="ARBA00008270"/>
    </source>
</evidence>
<dbReference type="EMBL" id="JBHRSM010000001">
    <property type="protein sequence ID" value="MFC3084714.1"/>
    <property type="molecule type" value="Genomic_DNA"/>
</dbReference>
<dbReference type="PIRSF" id="PIRSF016184">
    <property type="entry name" value="PhzC_PhzF"/>
    <property type="match status" value="1"/>
</dbReference>
<dbReference type="InterPro" id="IPR003719">
    <property type="entry name" value="Phenazine_PhzF-like"/>
</dbReference>
<dbReference type="Gene3D" id="3.10.310.10">
    <property type="entry name" value="Diaminopimelate Epimerase, Chain A, domain 1"/>
    <property type="match status" value="2"/>
</dbReference>
<reference evidence="3" key="1">
    <citation type="journal article" date="2019" name="Int. J. Syst. Evol. Microbiol.">
        <title>The Global Catalogue of Microorganisms (GCM) 10K type strain sequencing project: providing services to taxonomists for standard genome sequencing and annotation.</title>
        <authorList>
            <consortium name="The Broad Institute Genomics Platform"/>
            <consortium name="The Broad Institute Genome Sequencing Center for Infectious Disease"/>
            <person name="Wu L."/>
            <person name="Ma J."/>
        </authorList>
    </citation>
    <scope>NUCLEOTIDE SEQUENCE [LARGE SCALE GENOMIC DNA]</scope>
    <source>
        <strain evidence="3">KCTC 62102</strain>
    </source>
</reference>